<feature type="compositionally biased region" description="Basic and acidic residues" evidence="1">
    <location>
        <begin position="67"/>
        <end position="85"/>
    </location>
</feature>
<gene>
    <name evidence="3" type="ORF">EP51_22440</name>
</gene>
<evidence type="ECO:0000313" key="4">
    <source>
        <dbReference type="Proteomes" id="UP000028488"/>
    </source>
</evidence>
<name>A0A076EPX4_RHOOP</name>
<keyword evidence="2" id="KW-1133">Transmembrane helix</keyword>
<feature type="transmembrane region" description="Helical" evidence="2">
    <location>
        <begin position="21"/>
        <end position="44"/>
    </location>
</feature>
<accession>A0A076EPX4</accession>
<dbReference type="Proteomes" id="UP000028488">
    <property type="component" value="Chromosome"/>
</dbReference>
<evidence type="ECO:0000256" key="2">
    <source>
        <dbReference type="SAM" id="Phobius"/>
    </source>
</evidence>
<evidence type="ECO:0000256" key="1">
    <source>
        <dbReference type="SAM" id="MobiDB-lite"/>
    </source>
</evidence>
<reference evidence="3 4" key="1">
    <citation type="submission" date="2014-07" db="EMBL/GenBank/DDBJ databases">
        <title>Genome Sequence of Rhodococcus opacus Strain R7, a Biodegrader of Mono- and Polycyclic Aromatic Hydrocarbons.</title>
        <authorList>
            <person name="Di Gennaro P."/>
            <person name="Zampolli J."/>
            <person name="Presti I."/>
            <person name="Cappelletti M."/>
            <person name="D'Ursi P."/>
            <person name="Orro A."/>
            <person name="Mezzelani A."/>
            <person name="Milanesi L."/>
        </authorList>
    </citation>
    <scope>NUCLEOTIDE SEQUENCE [LARGE SCALE GENOMIC DNA]</scope>
    <source>
        <strain evidence="3 4">R7</strain>
    </source>
</reference>
<dbReference type="RefSeq" id="WP_112301459.1">
    <property type="nucleotide sequence ID" value="NZ_CP008947.1"/>
</dbReference>
<dbReference type="AlphaFoldDB" id="A0A076EPX4"/>
<proteinExistence type="predicted"/>
<sequence>MNATHSHQDDRRTHRGSLRKRIVTVVVAVAALGVLPVGVAGAVAPAAEHPVAAVAAPDTGRDIPGGNDDRTRDRQRDQRQERRAENMPTDQVPIIWNVPLN</sequence>
<feature type="region of interest" description="Disordered" evidence="1">
    <location>
        <begin position="51"/>
        <end position="101"/>
    </location>
</feature>
<organism evidence="3 4">
    <name type="scientific">Rhodococcus opacus</name>
    <name type="common">Nocardia opaca</name>
    <dbReference type="NCBI Taxonomy" id="37919"/>
    <lineage>
        <taxon>Bacteria</taxon>
        <taxon>Bacillati</taxon>
        <taxon>Actinomycetota</taxon>
        <taxon>Actinomycetes</taxon>
        <taxon>Mycobacteriales</taxon>
        <taxon>Nocardiaceae</taxon>
        <taxon>Rhodococcus</taxon>
    </lineage>
</organism>
<dbReference type="eggNOG" id="ENOG5031FYF">
    <property type="taxonomic scope" value="Bacteria"/>
</dbReference>
<protein>
    <submittedName>
        <fullName evidence="3">Uncharacterized protein</fullName>
    </submittedName>
</protein>
<evidence type="ECO:0000313" key="3">
    <source>
        <dbReference type="EMBL" id="AII07263.1"/>
    </source>
</evidence>
<keyword evidence="2" id="KW-0812">Transmembrane</keyword>
<dbReference type="EMBL" id="CP008947">
    <property type="protein sequence ID" value="AII07263.1"/>
    <property type="molecule type" value="Genomic_DNA"/>
</dbReference>
<keyword evidence="2" id="KW-0472">Membrane</keyword>